<keyword evidence="1" id="KW-0732">Signal</keyword>
<comment type="similarity">
    <text evidence="6">Belongs to the glycosyl hydrolase 74 family.</text>
</comment>
<evidence type="ECO:0000256" key="7">
    <source>
        <dbReference type="SAM" id="MobiDB-lite"/>
    </source>
</evidence>
<proteinExistence type="inferred from homology"/>
<evidence type="ECO:0000256" key="4">
    <source>
        <dbReference type="ARBA" id="ARBA00023295"/>
    </source>
</evidence>
<dbReference type="Proteomes" id="UP001501391">
    <property type="component" value="Unassembled WGS sequence"/>
</dbReference>
<evidence type="ECO:0000313" key="9">
    <source>
        <dbReference type="Proteomes" id="UP001501391"/>
    </source>
</evidence>
<accession>A0ABN3BN32</accession>
<organism evidence="8 9">
    <name type="scientific">Streptomyces bangladeshensis</name>
    <dbReference type="NCBI Taxonomy" id="295352"/>
    <lineage>
        <taxon>Bacteria</taxon>
        <taxon>Bacillati</taxon>
        <taxon>Actinomycetota</taxon>
        <taxon>Actinomycetes</taxon>
        <taxon>Kitasatosporales</taxon>
        <taxon>Streptomycetaceae</taxon>
        <taxon>Streptomyces</taxon>
    </lineage>
</organism>
<dbReference type="EMBL" id="BAAAOQ010000013">
    <property type="protein sequence ID" value="GAA2198255.1"/>
    <property type="molecule type" value="Genomic_DNA"/>
</dbReference>
<keyword evidence="9" id="KW-1185">Reference proteome</keyword>
<protein>
    <submittedName>
        <fullName evidence="8">Uncharacterized protein</fullName>
    </submittedName>
</protein>
<evidence type="ECO:0000256" key="2">
    <source>
        <dbReference type="ARBA" id="ARBA00022801"/>
    </source>
</evidence>
<evidence type="ECO:0000313" key="8">
    <source>
        <dbReference type="EMBL" id="GAA2198255.1"/>
    </source>
</evidence>
<sequence length="154" mass="16041">MYRDGRPPPALGAAPSSRVPFEEGPTVRRPRALTAVLALAAGLLAGTPPALAAPAPRAALAADTCTWHNARIDGGGFVPGIVFNRSEKNLIHARTDIGGGYRWQEATRTWTPLLDSVGWNEWGSSVAFGFTGSWSGANAGPASFRLGDQTCAAA</sequence>
<evidence type="ECO:0000256" key="6">
    <source>
        <dbReference type="ARBA" id="ARBA00037986"/>
    </source>
</evidence>
<keyword evidence="3" id="KW-0119">Carbohydrate metabolism</keyword>
<dbReference type="SUPFAM" id="SSF110296">
    <property type="entry name" value="Oligoxyloglucan reducing end-specific cellobiohydrolase"/>
    <property type="match status" value="1"/>
</dbReference>
<dbReference type="PANTHER" id="PTHR43739">
    <property type="entry name" value="XYLOGLUCANASE (EUROFUNG)"/>
    <property type="match status" value="1"/>
</dbReference>
<feature type="region of interest" description="Disordered" evidence="7">
    <location>
        <begin position="1"/>
        <end position="25"/>
    </location>
</feature>
<keyword evidence="4" id="KW-0326">Glycosidase</keyword>
<dbReference type="PANTHER" id="PTHR43739:SF2">
    <property type="entry name" value="OLIGOXYLOGLUCAN-REDUCING END-SPECIFIC XYLOGLUCANASE-RELATED"/>
    <property type="match status" value="1"/>
</dbReference>
<comment type="caution">
    <text evidence="8">The sequence shown here is derived from an EMBL/GenBank/DDBJ whole genome shotgun (WGS) entry which is preliminary data.</text>
</comment>
<evidence type="ECO:0000256" key="1">
    <source>
        <dbReference type="ARBA" id="ARBA00022729"/>
    </source>
</evidence>
<keyword evidence="2" id="KW-0378">Hydrolase</keyword>
<keyword evidence="5" id="KW-0624">Polysaccharide degradation</keyword>
<reference evidence="8 9" key="1">
    <citation type="journal article" date="2019" name="Int. J. Syst. Evol. Microbiol.">
        <title>The Global Catalogue of Microorganisms (GCM) 10K type strain sequencing project: providing services to taxonomists for standard genome sequencing and annotation.</title>
        <authorList>
            <consortium name="The Broad Institute Genomics Platform"/>
            <consortium name="The Broad Institute Genome Sequencing Center for Infectious Disease"/>
            <person name="Wu L."/>
            <person name="Ma J."/>
        </authorList>
    </citation>
    <scope>NUCLEOTIDE SEQUENCE [LARGE SCALE GENOMIC DNA]</scope>
    <source>
        <strain evidence="8 9">JCM 14924</strain>
    </source>
</reference>
<dbReference type="InterPro" id="IPR015943">
    <property type="entry name" value="WD40/YVTN_repeat-like_dom_sf"/>
</dbReference>
<dbReference type="InterPro" id="IPR052025">
    <property type="entry name" value="Xyloglucanase_GH74"/>
</dbReference>
<evidence type="ECO:0000256" key="5">
    <source>
        <dbReference type="ARBA" id="ARBA00023326"/>
    </source>
</evidence>
<evidence type="ECO:0000256" key="3">
    <source>
        <dbReference type="ARBA" id="ARBA00023277"/>
    </source>
</evidence>
<gene>
    <name evidence="8" type="ORF">GCM10009787_40150</name>
</gene>
<name>A0ABN3BN32_9ACTN</name>
<dbReference type="Gene3D" id="2.130.10.10">
    <property type="entry name" value="YVTN repeat-like/Quinoprotein amine dehydrogenase"/>
    <property type="match status" value="1"/>
</dbReference>